<gene>
    <name evidence="1" type="ORF">CB4_02482</name>
</gene>
<dbReference type="AlphaFoldDB" id="A0A0U4NHT8"/>
<evidence type="ECO:0000313" key="2">
    <source>
        <dbReference type="Proteomes" id="UP000217696"/>
    </source>
</evidence>
<name>A0A0U4NHT8_9BACL</name>
<proteinExistence type="predicted"/>
<protein>
    <submittedName>
        <fullName evidence="1">Uncharacterized protein</fullName>
    </submittedName>
</protein>
<keyword evidence="2" id="KW-1185">Reference proteome</keyword>
<sequence length="87" mass="9634">MDINRIINIVKAIPKNKLQDDKTIRKAIQEAGKAAGKTFSDAELNKYVRQFKGFAQGGSSLSLLSMLLKSGVTKSQIDDIRKKIGRK</sequence>
<reference evidence="1 2" key="1">
    <citation type="submission" date="2015-12" db="EMBL/GenBank/DDBJ databases">
        <title>Genome sequence of Aneurinibacillus soli.</title>
        <authorList>
            <person name="Lee J.S."/>
            <person name="Lee K.C."/>
            <person name="Kim K.K."/>
            <person name="Lee B.W."/>
        </authorList>
    </citation>
    <scope>NUCLEOTIDE SEQUENCE [LARGE SCALE GENOMIC DNA]</scope>
    <source>
        <strain evidence="1 2">CB4</strain>
    </source>
</reference>
<dbReference type="KEGG" id="asoc:CB4_02482"/>
<dbReference type="Proteomes" id="UP000217696">
    <property type="component" value="Chromosome"/>
</dbReference>
<dbReference type="EMBL" id="AP017312">
    <property type="protein sequence ID" value="BAU28308.1"/>
    <property type="molecule type" value="Genomic_DNA"/>
</dbReference>
<dbReference type="OrthoDB" id="2468607at2"/>
<dbReference type="RefSeq" id="WP_096466074.1">
    <property type="nucleotide sequence ID" value="NZ_AP017312.1"/>
</dbReference>
<evidence type="ECO:0000313" key="1">
    <source>
        <dbReference type="EMBL" id="BAU28308.1"/>
    </source>
</evidence>
<accession>A0A0U4NHT8</accession>
<organism evidence="1 2">
    <name type="scientific">Aneurinibacillus soli</name>
    <dbReference type="NCBI Taxonomy" id="1500254"/>
    <lineage>
        <taxon>Bacteria</taxon>
        <taxon>Bacillati</taxon>
        <taxon>Bacillota</taxon>
        <taxon>Bacilli</taxon>
        <taxon>Bacillales</taxon>
        <taxon>Paenibacillaceae</taxon>
        <taxon>Aneurinibacillus group</taxon>
        <taxon>Aneurinibacillus</taxon>
    </lineage>
</organism>